<reference evidence="2 3" key="1">
    <citation type="journal article" date="2017" name="Int. J. Syst. Evol. Microbiol.">
        <title>Mycobacterium talmoniae sp. nov., a slowly growing mycobacterium isolated from human respiratory samples.</title>
        <authorList>
            <person name="Davidson R.M."/>
            <person name="DeGroote M.A."/>
            <person name="Marola J.L."/>
            <person name="Buss S."/>
            <person name="Jones V."/>
            <person name="McNeil M.R."/>
            <person name="Freifeld A.G."/>
            <person name="Elaine Epperson L."/>
            <person name="Hasan N.A."/>
            <person name="Jackson M."/>
            <person name="Iwen P.C."/>
            <person name="Salfinger M."/>
            <person name="Strong M."/>
        </authorList>
    </citation>
    <scope>NUCLEOTIDE SEQUENCE [LARGE SCALE GENOMIC DNA]</scope>
    <source>
        <strain evidence="2 3">ATCC BAA-2683</strain>
    </source>
</reference>
<dbReference type="AlphaFoldDB" id="A0A2S8BSY6"/>
<protein>
    <submittedName>
        <fullName evidence="2">Uncharacterized protein</fullName>
    </submittedName>
</protein>
<evidence type="ECO:0000313" key="2">
    <source>
        <dbReference type="EMBL" id="PQM49746.1"/>
    </source>
</evidence>
<name>A0A2S8BSY6_9MYCO</name>
<comment type="caution">
    <text evidence="2">The sequence shown here is derived from an EMBL/GenBank/DDBJ whole genome shotgun (WGS) entry which is preliminary data.</text>
</comment>
<organism evidence="2 3">
    <name type="scientific">Mycobacterium talmoniae</name>
    <dbReference type="NCBI Taxonomy" id="1858794"/>
    <lineage>
        <taxon>Bacteria</taxon>
        <taxon>Bacillati</taxon>
        <taxon>Actinomycetota</taxon>
        <taxon>Actinomycetes</taxon>
        <taxon>Mycobacteriales</taxon>
        <taxon>Mycobacteriaceae</taxon>
        <taxon>Mycobacterium</taxon>
    </lineage>
</organism>
<dbReference type="EMBL" id="PPEA01000006">
    <property type="protein sequence ID" value="PQM49746.1"/>
    <property type="molecule type" value="Genomic_DNA"/>
</dbReference>
<proteinExistence type="predicted"/>
<feature type="region of interest" description="Disordered" evidence="1">
    <location>
        <begin position="185"/>
        <end position="209"/>
    </location>
</feature>
<sequence>MTRRIGALQRQVLTTLHQRSDQDSYHGSDVAQLFDDGPAVVRARWRWYTIDMLGLVAHDASETARASVHRAVKTLAQRRVIDTVTAAYPYAEPFTGYLTAHGERAGHIDLAELHDLDPCWPARHGRRLWFRLPPPARRIPHDDQIAVLGRLDAHRPDEFEDFVAAVDRRRAWTTPVGHFVAWLLRGQPGQPREGSRTPTNTKVTNSTSS</sequence>
<evidence type="ECO:0000256" key="1">
    <source>
        <dbReference type="SAM" id="MobiDB-lite"/>
    </source>
</evidence>
<evidence type="ECO:0000313" key="3">
    <source>
        <dbReference type="Proteomes" id="UP000238296"/>
    </source>
</evidence>
<gene>
    <name evidence="2" type="ORF">C1Y40_00025</name>
</gene>
<dbReference type="RefSeq" id="WP_131823648.1">
    <property type="nucleotide sequence ID" value="NZ_MLQM01000119.1"/>
</dbReference>
<feature type="compositionally biased region" description="Polar residues" evidence="1">
    <location>
        <begin position="196"/>
        <end position="209"/>
    </location>
</feature>
<dbReference type="Proteomes" id="UP000238296">
    <property type="component" value="Unassembled WGS sequence"/>
</dbReference>
<accession>A0A2S8BSY6</accession>